<evidence type="ECO:0000256" key="1">
    <source>
        <dbReference type="ARBA" id="ARBA00022468"/>
    </source>
</evidence>
<dbReference type="CDD" id="cd04519">
    <property type="entry name" value="RasGAP"/>
    <property type="match status" value="1"/>
</dbReference>
<dbReference type="PROSITE" id="PS50018">
    <property type="entry name" value="RAS_GTPASE_ACTIV_2"/>
    <property type="match status" value="1"/>
</dbReference>
<gene>
    <name evidence="4" type="ORF">PROFUN_06959</name>
</gene>
<evidence type="ECO:0000313" key="5">
    <source>
        <dbReference type="Proteomes" id="UP000241769"/>
    </source>
</evidence>
<dbReference type="EMBL" id="MDYQ01000045">
    <property type="protein sequence ID" value="PRP85413.1"/>
    <property type="molecule type" value="Genomic_DNA"/>
</dbReference>
<dbReference type="AlphaFoldDB" id="A0A2P6NN69"/>
<keyword evidence="5" id="KW-1185">Reference proteome</keyword>
<dbReference type="PANTHER" id="PTHR10194">
    <property type="entry name" value="RAS GTPASE-ACTIVATING PROTEINS"/>
    <property type="match status" value="1"/>
</dbReference>
<dbReference type="InterPro" id="IPR039360">
    <property type="entry name" value="Ras_GTPase"/>
</dbReference>
<feature type="region of interest" description="Disordered" evidence="2">
    <location>
        <begin position="239"/>
        <end position="259"/>
    </location>
</feature>
<protein>
    <submittedName>
        <fullName evidence="4">Ras GTPase-activating protein 1-like</fullName>
    </submittedName>
</protein>
<comment type="caution">
    <text evidence="4">The sequence shown here is derived from an EMBL/GenBank/DDBJ whole genome shotgun (WGS) entry which is preliminary data.</text>
</comment>
<proteinExistence type="predicted"/>
<dbReference type="InterPro" id="IPR001936">
    <property type="entry name" value="RasGAP_dom"/>
</dbReference>
<dbReference type="InParanoid" id="A0A2P6NN69"/>
<dbReference type="Gene3D" id="1.10.506.10">
    <property type="entry name" value="GTPase Activation - p120gap, domain 1"/>
    <property type="match status" value="2"/>
</dbReference>
<sequence length="274" mass="31372">MNPGLINCDLRPIYALSSRLSLESQEELAQHLLEFYLAQDRVSLLLVHIAEREVSSHNNIHLLFREDSFNKTLLTRVLLHEQSLEYLKKLLAPMVKLIETTSKSKDDEATRLKKVLNSVDVFIRTATQEAPFCPPLLRQLLRIVQRTVEDKFGEDPFEPPFALSLLFFHWVCPAVIDPLKYHITKKSSLTHVFMTQVAASKVLKDVATKAKREGQMAVFIEESYPSLYKFYDGVLKSSSETGMSPRSRRNSQAVMKTPSSDQQRIFEFVSSVLK</sequence>
<dbReference type="GO" id="GO:0005096">
    <property type="term" value="F:GTPase activator activity"/>
    <property type="evidence" value="ECO:0007669"/>
    <property type="project" value="UniProtKB-KW"/>
</dbReference>
<evidence type="ECO:0000256" key="2">
    <source>
        <dbReference type="SAM" id="MobiDB-lite"/>
    </source>
</evidence>
<accession>A0A2P6NN69</accession>
<dbReference type="InterPro" id="IPR008936">
    <property type="entry name" value="Rho_GTPase_activation_prot"/>
</dbReference>
<name>A0A2P6NN69_9EUKA</name>
<dbReference type="SUPFAM" id="SSF48350">
    <property type="entry name" value="GTPase activation domain, GAP"/>
    <property type="match status" value="1"/>
</dbReference>
<dbReference type="STRING" id="1890364.A0A2P6NN69"/>
<dbReference type="Proteomes" id="UP000241769">
    <property type="component" value="Unassembled WGS sequence"/>
</dbReference>
<keyword evidence="1" id="KW-0343">GTPase activation</keyword>
<evidence type="ECO:0000259" key="3">
    <source>
        <dbReference type="PROSITE" id="PS50018"/>
    </source>
</evidence>
<reference evidence="4 5" key="1">
    <citation type="journal article" date="2018" name="Genome Biol. Evol.">
        <title>Multiple Roots of Fruiting Body Formation in Amoebozoa.</title>
        <authorList>
            <person name="Hillmann F."/>
            <person name="Forbes G."/>
            <person name="Novohradska S."/>
            <person name="Ferling I."/>
            <person name="Riege K."/>
            <person name="Groth M."/>
            <person name="Westermann M."/>
            <person name="Marz M."/>
            <person name="Spaller T."/>
            <person name="Winckler T."/>
            <person name="Schaap P."/>
            <person name="Glockner G."/>
        </authorList>
    </citation>
    <scope>NUCLEOTIDE SEQUENCE [LARGE SCALE GENOMIC DNA]</scope>
    <source>
        <strain evidence="4 5">Jena</strain>
    </source>
</reference>
<organism evidence="4 5">
    <name type="scientific">Planoprotostelium fungivorum</name>
    <dbReference type="NCBI Taxonomy" id="1890364"/>
    <lineage>
        <taxon>Eukaryota</taxon>
        <taxon>Amoebozoa</taxon>
        <taxon>Evosea</taxon>
        <taxon>Variosea</taxon>
        <taxon>Cavosteliida</taxon>
        <taxon>Cavosteliaceae</taxon>
        <taxon>Planoprotostelium</taxon>
    </lineage>
</organism>
<dbReference type="OrthoDB" id="775356at2759"/>
<feature type="domain" description="Ras-GAP" evidence="3">
    <location>
        <begin position="24"/>
        <end position="208"/>
    </location>
</feature>
<evidence type="ECO:0000313" key="4">
    <source>
        <dbReference type="EMBL" id="PRP85413.1"/>
    </source>
</evidence>